<organism evidence="3 4">
    <name type="scientific">Massilia terrae</name>
    <dbReference type="NCBI Taxonomy" id="1811224"/>
    <lineage>
        <taxon>Bacteria</taxon>
        <taxon>Pseudomonadati</taxon>
        <taxon>Pseudomonadota</taxon>
        <taxon>Betaproteobacteria</taxon>
        <taxon>Burkholderiales</taxon>
        <taxon>Oxalobacteraceae</taxon>
        <taxon>Telluria group</taxon>
        <taxon>Massilia</taxon>
    </lineage>
</organism>
<dbReference type="InterPro" id="IPR027843">
    <property type="entry name" value="DUF4440"/>
</dbReference>
<keyword evidence="4" id="KW-1185">Reference proteome</keyword>
<proteinExistence type="predicted"/>
<keyword evidence="1" id="KW-0732">Signal</keyword>
<reference evidence="3 4" key="1">
    <citation type="submission" date="2022-08" db="EMBL/GenBank/DDBJ databases">
        <title>Reclassification of Massilia species as members of the genera Telluria, Duganella, Pseudoduganella, Mokoshia gen. nov. and Zemynaea gen. nov. using orthogonal and non-orthogonal genome-based approaches.</title>
        <authorList>
            <person name="Bowman J.P."/>
        </authorList>
    </citation>
    <scope>NUCLEOTIDE SEQUENCE [LARGE SCALE GENOMIC DNA]</scope>
    <source>
        <strain evidence="3 4">JCM 31606</strain>
    </source>
</reference>
<name>A0ABT2D229_9BURK</name>
<evidence type="ECO:0000256" key="1">
    <source>
        <dbReference type="SAM" id="SignalP"/>
    </source>
</evidence>
<feature type="signal peptide" evidence="1">
    <location>
        <begin position="1"/>
        <end position="18"/>
    </location>
</feature>
<evidence type="ECO:0000313" key="4">
    <source>
        <dbReference type="Proteomes" id="UP001204621"/>
    </source>
</evidence>
<dbReference type="EMBL" id="JANUGU010000008">
    <property type="protein sequence ID" value="MCS0660300.1"/>
    <property type="molecule type" value="Genomic_DNA"/>
</dbReference>
<protein>
    <submittedName>
        <fullName evidence="3">Nuclear transport factor 2 family protein</fullName>
    </submittedName>
</protein>
<dbReference type="RefSeq" id="WP_258813495.1">
    <property type="nucleotide sequence ID" value="NZ_JANUGU010000008.1"/>
</dbReference>
<feature type="domain" description="DUF4440" evidence="2">
    <location>
        <begin position="41"/>
        <end position="143"/>
    </location>
</feature>
<dbReference type="SUPFAM" id="SSF54427">
    <property type="entry name" value="NTF2-like"/>
    <property type="match status" value="1"/>
</dbReference>
<evidence type="ECO:0000313" key="3">
    <source>
        <dbReference type="EMBL" id="MCS0660300.1"/>
    </source>
</evidence>
<accession>A0ABT2D229</accession>
<dbReference type="Proteomes" id="UP001204621">
    <property type="component" value="Unassembled WGS sequence"/>
</dbReference>
<comment type="caution">
    <text evidence="3">The sequence shown here is derived from an EMBL/GenBank/DDBJ whole genome shotgun (WGS) entry which is preliminary data.</text>
</comment>
<dbReference type="Pfam" id="PF14534">
    <property type="entry name" value="DUF4440"/>
    <property type="match status" value="1"/>
</dbReference>
<dbReference type="InterPro" id="IPR032710">
    <property type="entry name" value="NTF2-like_dom_sf"/>
</dbReference>
<evidence type="ECO:0000259" key="2">
    <source>
        <dbReference type="Pfam" id="PF14534"/>
    </source>
</evidence>
<gene>
    <name evidence="3" type="ORF">NX778_19685</name>
</gene>
<sequence>MKRLYILAASLACASAIAGGQAEVPKRGVPTMTRNVLTFTTLENDWADAVARHDTATLDKLVADRFELRSSAAPGVPTPRAESLRQSLALAPFKSAVTQMAVHEYPDLMVVSFLWTIDSTDTSLAKKVFVVDTWKRNGDGWQVAVRYASPVDVTTRVPGAAPAATQAIEKKY</sequence>
<dbReference type="Gene3D" id="3.10.450.50">
    <property type="match status" value="1"/>
</dbReference>
<feature type="chain" id="PRO_5046624868" evidence="1">
    <location>
        <begin position="19"/>
        <end position="172"/>
    </location>
</feature>